<keyword evidence="2" id="KW-1185">Reference proteome</keyword>
<name>A0ABY4W871_9PROT</name>
<gene>
    <name evidence="1" type="ORF">NBZ79_00600</name>
</gene>
<evidence type="ECO:0000313" key="1">
    <source>
        <dbReference type="EMBL" id="USG61474.1"/>
    </source>
</evidence>
<dbReference type="Proteomes" id="UP001056291">
    <property type="component" value="Chromosome"/>
</dbReference>
<dbReference type="RefSeq" id="WP_251934526.1">
    <property type="nucleotide sequence ID" value="NZ_CP098747.1"/>
</dbReference>
<evidence type="ECO:0008006" key="3">
    <source>
        <dbReference type="Google" id="ProtNLM"/>
    </source>
</evidence>
<accession>A0ABY4W871</accession>
<protein>
    <recommendedName>
        <fullName evidence="3">Histidine phosphatase family protein</fullName>
    </recommendedName>
</protein>
<dbReference type="EMBL" id="CP098747">
    <property type="protein sequence ID" value="USG61474.1"/>
    <property type="molecule type" value="Genomic_DNA"/>
</dbReference>
<evidence type="ECO:0000313" key="2">
    <source>
        <dbReference type="Proteomes" id="UP001056291"/>
    </source>
</evidence>
<organism evidence="1 2">
    <name type="scientific">Sneathiella marina</name>
    <dbReference type="NCBI Taxonomy" id="2950108"/>
    <lineage>
        <taxon>Bacteria</taxon>
        <taxon>Pseudomonadati</taxon>
        <taxon>Pseudomonadota</taxon>
        <taxon>Alphaproteobacteria</taxon>
        <taxon>Sneathiellales</taxon>
        <taxon>Sneathiellaceae</taxon>
        <taxon>Sneathiella</taxon>
    </lineage>
</organism>
<sequence>MTECIEELGSISDGILEKLDWPNTLQAISEVIKTNNYCFRFARQQALIWFECIRDLHDESSVLIISHGGIIELGALGSFELDEHSASIGAFGYCEGFILEYSDDKCVGLNLELMPESKKELNRKYIISLTYL</sequence>
<proteinExistence type="predicted"/>
<reference evidence="1" key="1">
    <citation type="submission" date="2022-06" db="EMBL/GenBank/DDBJ databases">
        <title>Sneathiella actinostolidae sp. nov., isolated from a sea anemonein the Western Pacific Ocean.</title>
        <authorList>
            <person name="Wei M.J."/>
        </authorList>
    </citation>
    <scope>NUCLEOTIDE SEQUENCE</scope>
    <source>
        <strain evidence="1">PHK-P5</strain>
    </source>
</reference>